<keyword evidence="3" id="KW-0472">Membrane</keyword>
<name>A0A2V1H1Y5_9GAMM</name>
<feature type="transmembrane region" description="Helical" evidence="3">
    <location>
        <begin position="36"/>
        <end position="55"/>
    </location>
</feature>
<dbReference type="Gene3D" id="2.40.50.100">
    <property type="match status" value="1"/>
</dbReference>
<dbReference type="NCBIfam" id="TIGR01730">
    <property type="entry name" value="RND_mfp"/>
    <property type="match status" value="1"/>
</dbReference>
<evidence type="ECO:0000256" key="1">
    <source>
        <dbReference type="ARBA" id="ARBA00009477"/>
    </source>
</evidence>
<dbReference type="SUPFAM" id="SSF111369">
    <property type="entry name" value="HlyD-like secretion proteins"/>
    <property type="match status" value="1"/>
</dbReference>
<sequence length="466" mass="51243">MSSNQQPDQVAANATAQTSDQPSQPLQQGGKSRGKLLAIGIIAASIGASAVLIMFKPVAEPKQFSEKLPSVSTLQVQPKKMQIPVYSRGIIKPRQEVQLVSQVTGEVLEVNRKFAAGGFVKKGELLLKVDRANYLADQAKTRASLSASEVRLAQIEARARISSRGRDCTKDRLGCMIPQLNESRSSVKASKAALDLATRQLQKTSVRAPFDGRVRQAVVSQGQFVTTGLTMGIIYATDFAEVRLPLTDNMFSVINLPNDQTLSEDAALVILKSGNGREDYFWQGKLVRTEASIDPQTRLIHVVAQISHPFTQDKSQPNRPPLNDGMYLEAQIAGRWYEGVYEIPRQALRNGHEVWLLDDDKLRVRPVSVLYRGKQNVYIDSGLSPNDKIVMTQLDSVVDGMQVIPVSNSESEQEKNSKPVNPKLSSPKPSLDLAQSLDNQGLSDTHISTVKKSIKNSRIEILPEQP</sequence>
<comment type="caution">
    <text evidence="5">The sequence shown here is derived from an EMBL/GenBank/DDBJ whole genome shotgun (WGS) entry which is preliminary data.</text>
</comment>
<accession>A0A2V1H1Y5</accession>
<reference evidence="5 6" key="1">
    <citation type="submission" date="2018-04" db="EMBL/GenBank/DDBJ databases">
        <title>Thalassorhabdus spongiae gen. nov., sp. nov., isolated from a marine sponge in South-West Iceland.</title>
        <authorList>
            <person name="Knobloch S."/>
            <person name="Daussin A."/>
            <person name="Johannsson R."/>
            <person name="Marteinsson V.T."/>
        </authorList>
    </citation>
    <scope>NUCLEOTIDE SEQUENCE [LARGE SCALE GENOMIC DNA]</scope>
    <source>
        <strain evidence="5 6">Hp12</strain>
    </source>
</reference>
<dbReference type="GO" id="GO:1990281">
    <property type="term" value="C:efflux pump complex"/>
    <property type="evidence" value="ECO:0007669"/>
    <property type="project" value="TreeGrafter"/>
</dbReference>
<evidence type="ECO:0000256" key="3">
    <source>
        <dbReference type="SAM" id="Phobius"/>
    </source>
</evidence>
<keyword evidence="3" id="KW-1133">Transmembrane helix</keyword>
<evidence type="ECO:0000259" key="4">
    <source>
        <dbReference type="Pfam" id="PF25917"/>
    </source>
</evidence>
<dbReference type="PANTHER" id="PTHR30469:SF12">
    <property type="entry name" value="MULTIDRUG RESISTANCE PROTEIN MDTA"/>
    <property type="match status" value="1"/>
</dbReference>
<feature type="region of interest" description="Disordered" evidence="2">
    <location>
        <begin position="407"/>
        <end position="449"/>
    </location>
</feature>
<dbReference type="RefSeq" id="WP_116687291.1">
    <property type="nucleotide sequence ID" value="NZ_CAWNYD010000004.1"/>
</dbReference>
<dbReference type="GO" id="GO:0015562">
    <property type="term" value="F:efflux transmembrane transporter activity"/>
    <property type="evidence" value="ECO:0007669"/>
    <property type="project" value="TreeGrafter"/>
</dbReference>
<dbReference type="AlphaFoldDB" id="A0A2V1H1Y5"/>
<dbReference type="PANTHER" id="PTHR30469">
    <property type="entry name" value="MULTIDRUG RESISTANCE PROTEIN MDTA"/>
    <property type="match status" value="1"/>
</dbReference>
<dbReference type="Gene3D" id="1.10.287.470">
    <property type="entry name" value="Helix hairpin bin"/>
    <property type="match status" value="1"/>
</dbReference>
<feature type="compositionally biased region" description="Polar residues" evidence="2">
    <location>
        <begin position="436"/>
        <end position="449"/>
    </location>
</feature>
<dbReference type="EMBL" id="QDDL01000004">
    <property type="protein sequence ID" value="PVZ68906.1"/>
    <property type="molecule type" value="Genomic_DNA"/>
</dbReference>
<comment type="similarity">
    <text evidence="1">Belongs to the membrane fusion protein (MFP) (TC 8.A.1) family.</text>
</comment>
<gene>
    <name evidence="5" type="ORF">DC094_11680</name>
</gene>
<dbReference type="InterPro" id="IPR058625">
    <property type="entry name" value="MdtA-like_BSH"/>
</dbReference>
<dbReference type="Proteomes" id="UP000244906">
    <property type="component" value="Unassembled WGS sequence"/>
</dbReference>
<dbReference type="Gene3D" id="2.40.30.170">
    <property type="match status" value="1"/>
</dbReference>
<evidence type="ECO:0000313" key="6">
    <source>
        <dbReference type="Proteomes" id="UP000244906"/>
    </source>
</evidence>
<evidence type="ECO:0000313" key="5">
    <source>
        <dbReference type="EMBL" id="PVZ68906.1"/>
    </source>
</evidence>
<keyword evidence="3" id="KW-0812">Transmembrane</keyword>
<dbReference type="Pfam" id="PF25917">
    <property type="entry name" value="BSH_RND"/>
    <property type="match status" value="1"/>
</dbReference>
<feature type="domain" description="Multidrug resistance protein MdtA-like barrel-sandwich hybrid" evidence="4">
    <location>
        <begin position="96"/>
        <end position="234"/>
    </location>
</feature>
<keyword evidence="6" id="KW-1185">Reference proteome</keyword>
<feature type="compositionally biased region" description="Polar residues" evidence="2">
    <location>
        <begin position="1"/>
        <end position="30"/>
    </location>
</feature>
<protein>
    <recommendedName>
        <fullName evidence="4">Multidrug resistance protein MdtA-like barrel-sandwich hybrid domain-containing protein</fullName>
    </recommendedName>
</protein>
<dbReference type="OrthoDB" id="5730196at2"/>
<feature type="region of interest" description="Disordered" evidence="2">
    <location>
        <begin position="1"/>
        <end position="31"/>
    </location>
</feature>
<dbReference type="InterPro" id="IPR006143">
    <property type="entry name" value="RND_pump_MFP"/>
</dbReference>
<proteinExistence type="inferred from homology"/>
<organism evidence="5 6">
    <name type="scientific">Pelagibaculum spongiae</name>
    <dbReference type="NCBI Taxonomy" id="2080658"/>
    <lineage>
        <taxon>Bacteria</taxon>
        <taxon>Pseudomonadati</taxon>
        <taxon>Pseudomonadota</taxon>
        <taxon>Gammaproteobacteria</taxon>
        <taxon>Oceanospirillales</taxon>
        <taxon>Pelagibaculum</taxon>
    </lineage>
</organism>
<dbReference type="Gene3D" id="2.40.420.20">
    <property type="match status" value="1"/>
</dbReference>
<evidence type="ECO:0000256" key="2">
    <source>
        <dbReference type="SAM" id="MobiDB-lite"/>
    </source>
</evidence>